<dbReference type="RefSeq" id="WP_248253230.1">
    <property type="nucleotide sequence ID" value="NZ_JAIWJX010000002.1"/>
</dbReference>
<protein>
    <submittedName>
        <fullName evidence="2">Uncharacterized protein</fullName>
    </submittedName>
</protein>
<dbReference type="EMBL" id="JAIWJX010000002">
    <property type="protein sequence ID" value="MCK6257826.1"/>
    <property type="molecule type" value="Genomic_DNA"/>
</dbReference>
<sequence>MKWMAAVIGLTILVVLLTLYEWPKMDQHQKKEKTAFVTITAMGWLLAILLLFFPDLPGPTQMIDKLFKPLGRMLEKK</sequence>
<gene>
    <name evidence="2" type="ORF">LCY76_14675</name>
</gene>
<dbReference type="AlphaFoldDB" id="A0A9X1XBT0"/>
<feature type="transmembrane region" description="Helical" evidence="1">
    <location>
        <begin position="6"/>
        <end position="22"/>
    </location>
</feature>
<reference evidence="2" key="1">
    <citation type="submission" date="2021-09" db="EMBL/GenBank/DDBJ databases">
        <title>Genome analysis of Fictibacillus sp. KIGAM418 isolated from marine sediment.</title>
        <authorList>
            <person name="Seo M.-J."/>
            <person name="Cho E.-S."/>
            <person name="Hwang C.Y."/>
        </authorList>
    </citation>
    <scope>NUCLEOTIDE SEQUENCE</scope>
    <source>
        <strain evidence="2">KIGAM418</strain>
    </source>
</reference>
<keyword evidence="1" id="KW-1133">Transmembrane helix</keyword>
<evidence type="ECO:0000256" key="1">
    <source>
        <dbReference type="SAM" id="Phobius"/>
    </source>
</evidence>
<evidence type="ECO:0000313" key="2">
    <source>
        <dbReference type="EMBL" id="MCK6257826.1"/>
    </source>
</evidence>
<name>A0A9X1XBT0_9BACL</name>
<comment type="caution">
    <text evidence="2">The sequence shown here is derived from an EMBL/GenBank/DDBJ whole genome shotgun (WGS) entry which is preliminary data.</text>
</comment>
<accession>A0A9X1XBT0</accession>
<proteinExistence type="predicted"/>
<dbReference type="Proteomes" id="UP001139011">
    <property type="component" value="Unassembled WGS sequence"/>
</dbReference>
<keyword evidence="1" id="KW-0472">Membrane</keyword>
<evidence type="ECO:0000313" key="3">
    <source>
        <dbReference type="Proteomes" id="UP001139011"/>
    </source>
</evidence>
<keyword evidence="1" id="KW-0812">Transmembrane</keyword>
<organism evidence="2 3">
    <name type="scientific">Fictibacillus marinisediminis</name>
    <dbReference type="NCBI Taxonomy" id="2878389"/>
    <lineage>
        <taxon>Bacteria</taxon>
        <taxon>Bacillati</taxon>
        <taxon>Bacillota</taxon>
        <taxon>Bacilli</taxon>
        <taxon>Bacillales</taxon>
        <taxon>Fictibacillaceae</taxon>
        <taxon>Fictibacillus</taxon>
    </lineage>
</organism>
<keyword evidence="3" id="KW-1185">Reference proteome</keyword>
<feature type="transmembrane region" description="Helical" evidence="1">
    <location>
        <begin position="34"/>
        <end position="53"/>
    </location>
</feature>